<evidence type="ECO:0008006" key="4">
    <source>
        <dbReference type="Google" id="ProtNLM"/>
    </source>
</evidence>
<dbReference type="Proteomes" id="UP000279673">
    <property type="component" value="Unassembled WGS sequence"/>
</dbReference>
<keyword evidence="3" id="KW-1185">Reference proteome</keyword>
<sequence>MRNLIIGAALALAAPLTALAQPTTVADSAKGKILTNAQGMALYTFSKDSTDHSVCDGGCAALWPPLKAAPSDQASGAFSIFRRSDGTLQWAYQGSPLYTFAKDSKPNQVTGDGFNNVWHVARPAGSQ</sequence>
<comment type="caution">
    <text evidence="2">The sequence shown here is derived from an EMBL/GenBank/DDBJ whole genome shotgun (WGS) entry which is preliminary data.</text>
</comment>
<evidence type="ECO:0000313" key="2">
    <source>
        <dbReference type="EMBL" id="RLL71508.1"/>
    </source>
</evidence>
<feature type="chain" id="PRO_5019521884" description="ATP-binding protein" evidence="1">
    <location>
        <begin position="21"/>
        <end position="127"/>
    </location>
</feature>
<gene>
    <name evidence="2" type="ORF">DYS74_05850</name>
</gene>
<dbReference type="Pfam" id="PF03640">
    <property type="entry name" value="Lipoprotein_15"/>
    <property type="match status" value="2"/>
</dbReference>
<protein>
    <recommendedName>
        <fullName evidence="4">ATP-binding protein</fullName>
    </recommendedName>
</protein>
<dbReference type="AlphaFoldDB" id="A0A421BTB2"/>
<proteinExistence type="predicted"/>
<evidence type="ECO:0000256" key="1">
    <source>
        <dbReference type="SAM" id="SignalP"/>
    </source>
</evidence>
<dbReference type="PANTHER" id="PTHR39335:SF1">
    <property type="entry name" value="BLL4220 PROTEIN"/>
    <property type="match status" value="1"/>
</dbReference>
<dbReference type="PIRSF" id="PIRSF029720">
    <property type="entry name" value="UCP029720"/>
    <property type="match status" value="1"/>
</dbReference>
<dbReference type="GO" id="GO:0043448">
    <property type="term" value="P:alkane catabolic process"/>
    <property type="evidence" value="ECO:0007669"/>
    <property type="project" value="TreeGrafter"/>
</dbReference>
<dbReference type="PANTHER" id="PTHR39335">
    <property type="entry name" value="BLL4220 PROTEIN"/>
    <property type="match status" value="1"/>
</dbReference>
<keyword evidence="1" id="KW-0732">Signal</keyword>
<accession>A0A421BTB2</accession>
<dbReference type="InterPro" id="IPR005297">
    <property type="entry name" value="Lipoprotein_repeat"/>
</dbReference>
<organism evidence="2 3">
    <name type="scientific">Paenirhodobacter hankyongi</name>
    <dbReference type="NCBI Taxonomy" id="2294033"/>
    <lineage>
        <taxon>Bacteria</taxon>
        <taxon>Pseudomonadati</taxon>
        <taxon>Pseudomonadota</taxon>
        <taxon>Alphaproteobacteria</taxon>
        <taxon>Rhodobacterales</taxon>
        <taxon>Rhodobacter group</taxon>
        <taxon>Paenirhodobacter</taxon>
    </lineage>
</organism>
<dbReference type="EMBL" id="RCHI01000004">
    <property type="protein sequence ID" value="RLL71508.1"/>
    <property type="molecule type" value="Genomic_DNA"/>
</dbReference>
<reference evidence="2 3" key="1">
    <citation type="submission" date="2018-10" db="EMBL/GenBank/DDBJ databases">
        <title>Rhodobacter sp . BO-81.</title>
        <authorList>
            <person name="Im W.T."/>
        </authorList>
    </citation>
    <scope>NUCLEOTIDE SEQUENCE [LARGE SCALE GENOMIC DNA]</scope>
    <source>
        <strain evidence="2 3">BO-81</strain>
    </source>
</reference>
<feature type="signal peptide" evidence="1">
    <location>
        <begin position="1"/>
        <end position="20"/>
    </location>
</feature>
<name>A0A421BTB2_9RHOB</name>
<dbReference type="InterPro" id="IPR014558">
    <property type="entry name" value="UCP029720"/>
</dbReference>
<evidence type="ECO:0000313" key="3">
    <source>
        <dbReference type="Proteomes" id="UP000279673"/>
    </source>
</evidence>